<name>A0ABU3D5B7_9FLAO</name>
<dbReference type="Proteomes" id="UP001262582">
    <property type="component" value="Unassembled WGS sequence"/>
</dbReference>
<evidence type="ECO:0000313" key="2">
    <source>
        <dbReference type="Proteomes" id="UP001262582"/>
    </source>
</evidence>
<protein>
    <submittedName>
        <fullName evidence="1">HAD family hydrolase</fullName>
        <ecNumber evidence="1">3.-.-.-</ecNumber>
    </submittedName>
</protein>
<sequence>MPYKIIFSDIDGTLLNSKKVLSDHTIETIQNISDKIPFVLISARMPKAMHHLQDDLNIKHYPIIAYNGGLVMVGEKTISSTTIPIEIVEKLHEFNSELNCHLSLYHEDEWYVPQIDKWSEREEANTKVAPEVKPNAEAIKKWKNEGKGAHKVMAMGTEEDIDSIRDYLNKNFPEELHLYRSKSTYLEIANRNISKFSAIQLLLKEHYQMDIKDCIAFGDNYNDVEMIEGVGMGIAVANARDEVLRVANTVTHAGIEDGVAKSLRELFKLQNSRV</sequence>
<dbReference type="RefSeq" id="WP_311503077.1">
    <property type="nucleotide sequence ID" value="NZ_JAVRHK010000005.1"/>
</dbReference>
<dbReference type="NCBIfam" id="TIGR01484">
    <property type="entry name" value="HAD-SF-IIB"/>
    <property type="match status" value="1"/>
</dbReference>
<organism evidence="1 2">
    <name type="scientific">Autumnicola musiva</name>
    <dbReference type="NCBI Taxonomy" id="3075589"/>
    <lineage>
        <taxon>Bacteria</taxon>
        <taxon>Pseudomonadati</taxon>
        <taxon>Bacteroidota</taxon>
        <taxon>Flavobacteriia</taxon>
        <taxon>Flavobacteriales</taxon>
        <taxon>Flavobacteriaceae</taxon>
        <taxon>Autumnicola</taxon>
    </lineage>
</organism>
<dbReference type="CDD" id="cd07516">
    <property type="entry name" value="HAD_Pase"/>
    <property type="match status" value="1"/>
</dbReference>
<keyword evidence="2" id="KW-1185">Reference proteome</keyword>
<dbReference type="SFLD" id="SFLDG01140">
    <property type="entry name" value="C2.B:_Phosphomannomutase_and_P"/>
    <property type="match status" value="1"/>
</dbReference>
<dbReference type="InterPro" id="IPR000150">
    <property type="entry name" value="Cof"/>
</dbReference>
<reference evidence="1 2" key="1">
    <citation type="submission" date="2023-09" db="EMBL/GenBank/DDBJ databases">
        <authorList>
            <person name="Rey-Velasco X."/>
        </authorList>
    </citation>
    <scope>NUCLEOTIDE SEQUENCE [LARGE SCALE GENOMIC DNA]</scope>
    <source>
        <strain evidence="1 2">F117</strain>
    </source>
</reference>
<dbReference type="InterPro" id="IPR036412">
    <property type="entry name" value="HAD-like_sf"/>
</dbReference>
<dbReference type="InterPro" id="IPR023214">
    <property type="entry name" value="HAD_sf"/>
</dbReference>
<dbReference type="NCBIfam" id="TIGR00099">
    <property type="entry name" value="Cof-subfamily"/>
    <property type="match status" value="1"/>
</dbReference>
<accession>A0ABU3D5B7</accession>
<dbReference type="SUPFAM" id="SSF56784">
    <property type="entry name" value="HAD-like"/>
    <property type="match status" value="1"/>
</dbReference>
<gene>
    <name evidence="1" type="ORF">RM539_09075</name>
</gene>
<dbReference type="PANTHER" id="PTHR10000:SF8">
    <property type="entry name" value="HAD SUPERFAMILY HYDROLASE-LIKE, TYPE 3"/>
    <property type="match status" value="1"/>
</dbReference>
<proteinExistence type="predicted"/>
<dbReference type="EC" id="3.-.-.-" evidence="1"/>
<keyword evidence="1" id="KW-0378">Hydrolase</keyword>
<dbReference type="Pfam" id="PF08282">
    <property type="entry name" value="Hydrolase_3"/>
    <property type="match status" value="1"/>
</dbReference>
<dbReference type="PANTHER" id="PTHR10000">
    <property type="entry name" value="PHOSPHOSERINE PHOSPHATASE"/>
    <property type="match status" value="1"/>
</dbReference>
<dbReference type="GO" id="GO:0016787">
    <property type="term" value="F:hydrolase activity"/>
    <property type="evidence" value="ECO:0007669"/>
    <property type="project" value="UniProtKB-KW"/>
</dbReference>
<dbReference type="Gene3D" id="3.30.1240.10">
    <property type="match status" value="1"/>
</dbReference>
<dbReference type="PROSITE" id="PS01228">
    <property type="entry name" value="COF_1"/>
    <property type="match status" value="1"/>
</dbReference>
<dbReference type="Gene3D" id="3.40.50.1000">
    <property type="entry name" value="HAD superfamily/HAD-like"/>
    <property type="match status" value="1"/>
</dbReference>
<evidence type="ECO:0000313" key="1">
    <source>
        <dbReference type="EMBL" id="MDT0676733.1"/>
    </source>
</evidence>
<dbReference type="SFLD" id="SFLDS00003">
    <property type="entry name" value="Haloacid_Dehalogenase"/>
    <property type="match status" value="1"/>
</dbReference>
<dbReference type="InterPro" id="IPR006379">
    <property type="entry name" value="HAD-SF_hydro_IIB"/>
</dbReference>
<dbReference type="EMBL" id="JAVRHK010000005">
    <property type="protein sequence ID" value="MDT0676733.1"/>
    <property type="molecule type" value="Genomic_DNA"/>
</dbReference>
<comment type="caution">
    <text evidence="1">The sequence shown here is derived from an EMBL/GenBank/DDBJ whole genome shotgun (WGS) entry which is preliminary data.</text>
</comment>